<keyword evidence="2" id="KW-0378">Hydrolase</keyword>
<dbReference type="OrthoDB" id="10261598at2759"/>
<comment type="caution">
    <text evidence="3">The sequence shown here is derived from an EMBL/GenBank/DDBJ whole genome shotgun (WGS) entry which is preliminary data.</text>
</comment>
<name>A0A9J6FS50_HAELO</name>
<sequence length="176" mass="20056">MVSIDDLSDGPDHEYTIFAKPRNYKEGTVTKYIKVSFFAKDGTFFPKIVKQPLIVEEGLRYVYSGAVAPKLESHLLVSTWRNGRGVKVPLHLNNSLIVANIERLTFNLGPKKSEVVENTKDHSKWAISVSPFKRYVCVGSLNRKEQFGLQSLKKNFVTMKAHHAVKFDNRTTNRMN</sequence>
<gene>
    <name evidence="3" type="ORF">HPB48_015758</name>
</gene>
<protein>
    <submittedName>
        <fullName evidence="3">Uncharacterized protein</fullName>
    </submittedName>
</protein>
<organism evidence="3 4">
    <name type="scientific">Haemaphysalis longicornis</name>
    <name type="common">Bush tick</name>
    <dbReference type="NCBI Taxonomy" id="44386"/>
    <lineage>
        <taxon>Eukaryota</taxon>
        <taxon>Metazoa</taxon>
        <taxon>Ecdysozoa</taxon>
        <taxon>Arthropoda</taxon>
        <taxon>Chelicerata</taxon>
        <taxon>Arachnida</taxon>
        <taxon>Acari</taxon>
        <taxon>Parasitiformes</taxon>
        <taxon>Ixodida</taxon>
        <taxon>Ixodoidea</taxon>
        <taxon>Ixodidae</taxon>
        <taxon>Haemaphysalinae</taxon>
        <taxon>Haemaphysalis</taxon>
    </lineage>
</organism>
<dbReference type="Proteomes" id="UP000821853">
    <property type="component" value="Unassembled WGS sequence"/>
</dbReference>
<evidence type="ECO:0000256" key="2">
    <source>
        <dbReference type="ARBA" id="ARBA00022801"/>
    </source>
</evidence>
<dbReference type="PANTHER" id="PTHR10858:SF23">
    <property type="entry name" value="DEOXYRIBONUCLEASE II"/>
    <property type="match status" value="1"/>
</dbReference>
<reference evidence="3 4" key="1">
    <citation type="journal article" date="2020" name="Cell">
        <title>Large-Scale Comparative Analyses of Tick Genomes Elucidate Their Genetic Diversity and Vector Capacities.</title>
        <authorList>
            <consortium name="Tick Genome and Microbiome Consortium (TIGMIC)"/>
            <person name="Jia N."/>
            <person name="Wang J."/>
            <person name="Shi W."/>
            <person name="Du L."/>
            <person name="Sun Y."/>
            <person name="Zhan W."/>
            <person name="Jiang J.F."/>
            <person name="Wang Q."/>
            <person name="Zhang B."/>
            <person name="Ji P."/>
            <person name="Bell-Sakyi L."/>
            <person name="Cui X.M."/>
            <person name="Yuan T.T."/>
            <person name="Jiang B.G."/>
            <person name="Yang W.F."/>
            <person name="Lam T.T."/>
            <person name="Chang Q.C."/>
            <person name="Ding S.J."/>
            <person name="Wang X.J."/>
            <person name="Zhu J.G."/>
            <person name="Ruan X.D."/>
            <person name="Zhao L."/>
            <person name="Wei J.T."/>
            <person name="Ye R.Z."/>
            <person name="Que T.C."/>
            <person name="Du C.H."/>
            <person name="Zhou Y.H."/>
            <person name="Cheng J.X."/>
            <person name="Dai P.F."/>
            <person name="Guo W.B."/>
            <person name="Han X.H."/>
            <person name="Huang E.J."/>
            <person name="Li L.F."/>
            <person name="Wei W."/>
            <person name="Gao Y.C."/>
            <person name="Liu J.Z."/>
            <person name="Shao H.Z."/>
            <person name="Wang X."/>
            <person name="Wang C.C."/>
            <person name="Yang T.C."/>
            <person name="Huo Q.B."/>
            <person name="Li W."/>
            <person name="Chen H.Y."/>
            <person name="Chen S.E."/>
            <person name="Zhou L.G."/>
            <person name="Ni X.B."/>
            <person name="Tian J.H."/>
            <person name="Sheng Y."/>
            <person name="Liu T."/>
            <person name="Pan Y.S."/>
            <person name="Xia L.Y."/>
            <person name="Li J."/>
            <person name="Zhao F."/>
            <person name="Cao W.C."/>
        </authorList>
    </citation>
    <scope>NUCLEOTIDE SEQUENCE [LARGE SCALE GENOMIC DNA]</scope>
    <source>
        <strain evidence="3">HaeL-2018</strain>
    </source>
</reference>
<dbReference type="EMBL" id="JABSTR010000003">
    <property type="protein sequence ID" value="KAH9365981.1"/>
    <property type="molecule type" value="Genomic_DNA"/>
</dbReference>
<evidence type="ECO:0000256" key="1">
    <source>
        <dbReference type="ARBA" id="ARBA00007527"/>
    </source>
</evidence>
<dbReference type="GO" id="GO:0004531">
    <property type="term" value="F:deoxyribonuclease II activity"/>
    <property type="evidence" value="ECO:0007669"/>
    <property type="project" value="InterPro"/>
</dbReference>
<accession>A0A9J6FS50</accession>
<dbReference type="Pfam" id="PF03265">
    <property type="entry name" value="DNase_II"/>
    <property type="match status" value="1"/>
</dbReference>
<dbReference type="InterPro" id="IPR004947">
    <property type="entry name" value="DNase_II"/>
</dbReference>
<dbReference type="GO" id="GO:0006309">
    <property type="term" value="P:apoptotic DNA fragmentation"/>
    <property type="evidence" value="ECO:0007669"/>
    <property type="project" value="TreeGrafter"/>
</dbReference>
<comment type="similarity">
    <text evidence="1">Belongs to the DNase II family.</text>
</comment>
<dbReference type="AlphaFoldDB" id="A0A9J6FS50"/>
<evidence type="ECO:0000313" key="4">
    <source>
        <dbReference type="Proteomes" id="UP000821853"/>
    </source>
</evidence>
<dbReference type="VEuPathDB" id="VectorBase:HLOH_056855"/>
<evidence type="ECO:0000313" key="3">
    <source>
        <dbReference type="EMBL" id="KAH9365981.1"/>
    </source>
</evidence>
<keyword evidence="4" id="KW-1185">Reference proteome</keyword>
<dbReference type="PANTHER" id="PTHR10858">
    <property type="entry name" value="DEOXYRIBONUCLEASE II"/>
    <property type="match status" value="1"/>
</dbReference>
<proteinExistence type="inferred from homology"/>